<feature type="transmembrane region" description="Helical" evidence="11">
    <location>
        <begin position="231"/>
        <end position="249"/>
    </location>
</feature>
<feature type="transmembrane region" description="Helical" evidence="11">
    <location>
        <begin position="438"/>
        <end position="465"/>
    </location>
</feature>
<dbReference type="Pfam" id="PF08634">
    <property type="entry name" value="Pet127"/>
    <property type="match status" value="1"/>
</dbReference>
<feature type="compositionally biased region" description="Basic and acidic residues" evidence="10">
    <location>
        <begin position="1109"/>
        <end position="1119"/>
    </location>
</feature>
<feature type="transmembrane region" description="Helical" evidence="11">
    <location>
        <begin position="269"/>
        <end position="290"/>
    </location>
</feature>
<evidence type="ECO:0000256" key="9">
    <source>
        <dbReference type="ARBA" id="ARBA00023136"/>
    </source>
</evidence>
<evidence type="ECO:0000313" key="15">
    <source>
        <dbReference type="Proteomes" id="UP000276864"/>
    </source>
</evidence>
<feature type="compositionally biased region" description="Polar residues" evidence="10">
    <location>
        <begin position="873"/>
        <end position="884"/>
    </location>
</feature>
<proteinExistence type="inferred from homology"/>
<dbReference type="FunFam" id="1.20.1250.20:FF:000302">
    <property type="entry name" value="MFS siderochrome iron transporter MirB"/>
    <property type="match status" value="1"/>
</dbReference>
<sequence>MLYLKNFSWVALALGVCVTAIALPGDTHTSSVSSEGDSLKHPMTVSDYGSPVPSRFTGQASLSSDIAAHEGLSSTFFATVDRKVAAIIPTPVPNIVSTAAYSTGQPPAETMDKAYSTSCFTVTFPTSDATFASRSRIDIRYTRRDDFPNGADVVGREPQTASVIAWCIGGVEEEEMDSTTAQKPALNANATEQQSVTPTPDRLSIDDLEDARPATNAQGGVQKIEAVTLTWSKNSVFFLLILIWFLTLVNNMKTSMVYSLTAYATSDFLGHSLLTIISVVSSAMAGAVYIPMAKALDLWGRAEGFMLMTLLCIIGIILLAASQNLPTYCAGEVFYSVGFGGLAYSWNVLAADITSLRNRGLAFAFTSSPALISAFAGSKAAAEFLLHSTWRWGYGMWAIVLPAFAFPVIALLTWNTRRAEKRGTLIRESKQWNLRTSALRWAIIEFDLAGVLLFAGGMVVFLLPFTLAASAPNGWSTGYIIAMIVVGLFLLAAFALYEIKLAPVPFLNYQVLSDRTVLGACLLDMTYQISYGCYASYLSSFLQVVYELDVATAGYVGNTFSVVSFVFLFVAGWLIRWTGRFKWILCICVPLYMFGLGLMIHFRTPGGHIGYIVMCEIFFSISGAIFILCTQLAVLASVDHQHIAAVLAFLFVMGSIGGSIGAAVCGAIWTNTFLPALARNLPQSAMADLPIIYSSLVQQLSYPVGTPERDGIVAAYGYAQPILLAAGTAFISLGFVWIAALSVAPAVANKVALVLTGKVNATILSRCVEPTIAVGRVRSALMYRVPLRHRSWGPSGYVCRSCRHHRGLVASQAREKSIDAREADATDDDLLDNPLNDINEEYGSHTRPAKVRKAGEDTEKSQTTKDRIRERQAQGSARNFQALKSSLGHRVESPEDVASLEGNGAERADQRSAKFDKIVAELRKEVPGSDEDAMANKILEAVEGQDEVAGGIAGTGNVPENPSEEHLSKPIERPMFSHTPGTDDVYVPPGQVSSQLQPIRRADKASDQLDSEAREDEPEDTMLGAHRPLSIGRAPASKSLWQKVQETKLRPQWGESSAGNSAFTGIDFESLRAADKRSPEPMVNTAGATGAWGGELNAKLAAEAEVDPEAQRSHLEQRKGANSRISKFMASGFEDLKKNLASRVEMPVRQLPDERPEQHENVSEVQDKTHAKAVHEPSDEGLEDEARESQPTSRGKETKIDKVRARRKARKEARKAQQLQAAQESQTQKSSEKPEQEPNQKPNDSPAVSEVTEQHQESEPLQSTLPPAAPTKIESTDINSLNASDLVVNALNIEQPPVPPLQYGLDRALFNQGVYQLQDAHSRVYNFDPYLQKVMPITEFDFNALQEYKTSSQDEALSSLAKQQGSKFIGSTSSMTGTLAHFHFLISNWRELNLNMLSRGFGAETARFTNINRAPNAIFLRHKNDTYAIDADKEHDSPNVLMMLGKSMEKLLTLPKEQYERYRKGSENPVLDAEKDEAESYEYTTMGNFLMRSQLDAYDSRLPGQGTFDLKTRAVVSIRMDSEDYGKMLGYEIHTLQGNFESYEREYYDMLRSTMLKYMLQARMGRMDGIFVAYHNIERIFGFQYLPISEMDRAIHRQVERCLGDQEFRASVRMMDEVLQKATDAFPGKSLRLYFETTESPMTMMWVFAEPMEEHEIDQIQNTSKERVSQFEQKIMGIEPEEKENNNASTSADTDATEKKEQDTASESDKPPKQTYNSSSSPADSVFFNEKLGGSEENLKPLFAATLICQNWVNGVHPEDNTVRRLHPSDNWEIQYILKEAKMPLAEKWARYEDCKTRRRKTHAKYPDGDEGEEASGEKKESRYIRMLKEMSARGREFRGKLDEMESGKEKVVLGSPITKDSSAEPTDAAATDADAEQVKDTDTYLNWLYGRLW</sequence>
<evidence type="ECO:0000259" key="13">
    <source>
        <dbReference type="PROSITE" id="PS50850"/>
    </source>
</evidence>
<evidence type="ECO:0000256" key="10">
    <source>
        <dbReference type="SAM" id="MobiDB-lite"/>
    </source>
</evidence>
<dbReference type="GO" id="GO:0016020">
    <property type="term" value="C:membrane"/>
    <property type="evidence" value="ECO:0007669"/>
    <property type="project" value="UniProtKB-SubCell"/>
</dbReference>
<dbReference type="PANTHER" id="PTHR31014:SF0">
    <property type="entry name" value="MITOCHONDRIAL TRANSLATION SYSTEM COMPONENT PET127-RELATED"/>
    <property type="match status" value="1"/>
</dbReference>
<comment type="subcellular location">
    <subcellularLocation>
        <location evidence="1">Membrane</location>
        <topology evidence="1">Multi-pass membrane protein</topology>
    </subcellularLocation>
</comment>
<feature type="compositionally biased region" description="Basic and acidic residues" evidence="10">
    <location>
        <begin position="1696"/>
        <end position="1712"/>
    </location>
</feature>
<feature type="transmembrane region" description="Helical" evidence="11">
    <location>
        <begin position="583"/>
        <end position="602"/>
    </location>
</feature>
<evidence type="ECO:0000256" key="4">
    <source>
        <dbReference type="ARBA" id="ARBA00022496"/>
    </source>
</evidence>
<feature type="region of interest" description="Disordered" evidence="10">
    <location>
        <begin position="177"/>
        <end position="202"/>
    </location>
</feature>
<feature type="region of interest" description="Disordered" evidence="10">
    <location>
        <begin position="813"/>
        <end position="912"/>
    </location>
</feature>
<dbReference type="InterPro" id="IPR020846">
    <property type="entry name" value="MFS_dom"/>
</dbReference>
<evidence type="ECO:0000256" key="8">
    <source>
        <dbReference type="ARBA" id="ARBA00023065"/>
    </source>
</evidence>
<feature type="transmembrane region" description="Helical" evidence="11">
    <location>
        <begin position="477"/>
        <end position="497"/>
    </location>
</feature>
<feature type="transmembrane region" description="Helical" evidence="11">
    <location>
        <begin position="394"/>
        <end position="417"/>
    </location>
</feature>
<keyword evidence="8" id="KW-0406">Ion transport</keyword>
<feature type="chain" id="PRO_5018169033" description="Major facilitator superfamily (MFS) profile domain-containing protein" evidence="12">
    <location>
        <begin position="23"/>
        <end position="1894"/>
    </location>
</feature>
<feature type="compositionally biased region" description="Low complexity" evidence="10">
    <location>
        <begin position="1864"/>
        <end position="1873"/>
    </location>
</feature>
<evidence type="ECO:0000256" key="1">
    <source>
        <dbReference type="ARBA" id="ARBA00004141"/>
    </source>
</evidence>
<feature type="transmembrane region" description="Helical" evidence="11">
    <location>
        <begin position="722"/>
        <end position="748"/>
    </location>
</feature>
<keyword evidence="5 11" id="KW-0812">Transmembrane</keyword>
<feature type="compositionally biased region" description="Basic and acidic residues" evidence="10">
    <location>
        <begin position="1151"/>
        <end position="1178"/>
    </location>
</feature>
<keyword evidence="9 11" id="KW-0472">Membrane</keyword>
<dbReference type="Proteomes" id="UP000276864">
    <property type="component" value="Unassembled WGS sequence"/>
</dbReference>
<feature type="transmembrane region" description="Helical" evidence="11">
    <location>
        <begin position="517"/>
        <end position="537"/>
    </location>
</feature>
<name>A0A3M7BPN7_HORWE</name>
<feature type="signal peptide" evidence="12">
    <location>
        <begin position="1"/>
        <end position="22"/>
    </location>
</feature>
<feature type="transmembrane region" description="Helical" evidence="11">
    <location>
        <begin position="608"/>
        <end position="636"/>
    </location>
</feature>
<feature type="transmembrane region" description="Helical" evidence="11">
    <location>
        <begin position="557"/>
        <end position="576"/>
    </location>
</feature>
<evidence type="ECO:0000256" key="2">
    <source>
        <dbReference type="ARBA" id="ARBA00008335"/>
    </source>
</evidence>
<feature type="domain" description="Major facilitator superfamily (MFS) profile" evidence="13">
    <location>
        <begin position="239"/>
        <end position="744"/>
    </location>
</feature>
<reference evidence="14 15" key="1">
    <citation type="journal article" date="2018" name="BMC Genomics">
        <title>Genomic evidence for intraspecific hybridization in a clonal and extremely halotolerant yeast.</title>
        <authorList>
            <person name="Gostincar C."/>
            <person name="Stajich J.E."/>
            <person name="Zupancic J."/>
            <person name="Zalar P."/>
            <person name="Gunde-Cimerman N."/>
        </authorList>
    </citation>
    <scope>NUCLEOTIDE SEQUENCE [LARGE SCALE GENOMIC DNA]</scope>
    <source>
        <strain evidence="14 15">EXF-6651</strain>
    </source>
</reference>
<feature type="region of interest" description="Disordered" evidence="10">
    <location>
        <begin position="1841"/>
        <end position="1877"/>
    </location>
</feature>
<dbReference type="FunFam" id="1.20.1250.20:FF:000284">
    <property type="entry name" value="Siderophore iron transporter mirB"/>
    <property type="match status" value="1"/>
</dbReference>
<feature type="compositionally biased region" description="Basic and acidic residues" evidence="10">
    <location>
        <begin position="1194"/>
        <end position="1203"/>
    </location>
</feature>
<feature type="compositionally biased region" description="Basic and acidic residues" evidence="10">
    <location>
        <begin position="853"/>
        <end position="872"/>
    </location>
</feature>
<comment type="caution">
    <text evidence="14">The sequence shown here is derived from an EMBL/GenBank/DDBJ whole genome shotgun (WGS) entry which is preliminary data.</text>
</comment>
<protein>
    <recommendedName>
        <fullName evidence="13">Major facilitator superfamily (MFS) profile domain-containing protein</fullName>
    </recommendedName>
</protein>
<dbReference type="GO" id="GO:0022857">
    <property type="term" value="F:transmembrane transporter activity"/>
    <property type="evidence" value="ECO:0007669"/>
    <property type="project" value="InterPro"/>
</dbReference>
<dbReference type="GO" id="GO:0010106">
    <property type="term" value="P:cellular response to iron ion starvation"/>
    <property type="evidence" value="ECO:0007669"/>
    <property type="project" value="UniProtKB-ARBA"/>
</dbReference>
<evidence type="ECO:0000313" key="14">
    <source>
        <dbReference type="EMBL" id="RMY41778.1"/>
    </source>
</evidence>
<dbReference type="InterPro" id="IPR011701">
    <property type="entry name" value="MFS"/>
</dbReference>
<feature type="transmembrane region" description="Helical" evidence="11">
    <location>
        <begin position="302"/>
        <end position="321"/>
    </location>
</feature>
<feature type="compositionally biased region" description="Polar residues" evidence="10">
    <location>
        <begin position="178"/>
        <end position="198"/>
    </location>
</feature>
<dbReference type="GO" id="GO:0006826">
    <property type="term" value="P:iron ion transport"/>
    <property type="evidence" value="ECO:0007669"/>
    <property type="project" value="UniProtKB-KW"/>
</dbReference>
<dbReference type="SUPFAM" id="SSF103473">
    <property type="entry name" value="MFS general substrate transporter"/>
    <property type="match status" value="2"/>
</dbReference>
<feature type="transmembrane region" description="Helical" evidence="11">
    <location>
        <begin position="333"/>
        <end position="349"/>
    </location>
</feature>
<feature type="compositionally biased region" description="Basic and acidic residues" evidence="10">
    <location>
        <begin position="813"/>
        <end position="824"/>
    </location>
</feature>
<dbReference type="InterPro" id="IPR036259">
    <property type="entry name" value="MFS_trans_sf"/>
</dbReference>
<feature type="compositionally biased region" description="Acidic residues" evidence="10">
    <location>
        <begin position="1009"/>
        <end position="1020"/>
    </location>
</feature>
<feature type="region of interest" description="Disordered" evidence="10">
    <location>
        <begin position="1102"/>
        <end position="1126"/>
    </location>
</feature>
<feature type="compositionally biased region" description="Polar residues" evidence="10">
    <location>
        <begin position="1714"/>
        <end position="1723"/>
    </location>
</feature>
<feature type="compositionally biased region" description="Low complexity" evidence="10">
    <location>
        <begin position="1216"/>
        <end position="1228"/>
    </location>
</feature>
<dbReference type="Gene3D" id="1.20.1250.20">
    <property type="entry name" value="MFS general substrate transporter like domains"/>
    <property type="match status" value="2"/>
</dbReference>
<keyword evidence="12" id="KW-0732">Signal</keyword>
<evidence type="ECO:0000256" key="11">
    <source>
        <dbReference type="SAM" id="Phobius"/>
    </source>
</evidence>
<evidence type="ECO:0000256" key="5">
    <source>
        <dbReference type="ARBA" id="ARBA00022692"/>
    </source>
</evidence>
<dbReference type="InterPro" id="IPR013943">
    <property type="entry name" value="Pet127"/>
</dbReference>
<dbReference type="EMBL" id="QWIM01000017">
    <property type="protein sequence ID" value="RMY41778.1"/>
    <property type="molecule type" value="Genomic_DNA"/>
</dbReference>
<feature type="compositionally biased region" description="Basic and acidic residues" evidence="10">
    <location>
        <begin position="1841"/>
        <end position="1852"/>
    </location>
</feature>
<feature type="compositionally biased region" description="Basic residues" evidence="10">
    <location>
        <begin position="1204"/>
        <end position="1213"/>
    </location>
</feature>
<dbReference type="PROSITE" id="PS50850">
    <property type="entry name" value="MFS"/>
    <property type="match status" value="1"/>
</dbReference>
<feature type="transmembrane region" description="Helical" evidence="11">
    <location>
        <begin position="643"/>
        <end position="669"/>
    </location>
</feature>
<dbReference type="GO" id="GO:0000964">
    <property type="term" value="P:mitochondrial RNA 5'-end processing"/>
    <property type="evidence" value="ECO:0007669"/>
    <property type="project" value="TreeGrafter"/>
</dbReference>
<dbReference type="VEuPathDB" id="FungiDB:BTJ68_10074"/>
<keyword evidence="3" id="KW-0813">Transport</keyword>
<gene>
    <name evidence="14" type="ORF">D0866_00356</name>
</gene>
<dbReference type="GO" id="GO:0005740">
    <property type="term" value="C:mitochondrial envelope"/>
    <property type="evidence" value="ECO:0007669"/>
    <property type="project" value="TreeGrafter"/>
</dbReference>
<keyword evidence="4" id="KW-0410">Iron transport</keyword>
<feature type="region of interest" description="Disordered" evidence="10">
    <location>
        <begin position="1144"/>
        <end position="1272"/>
    </location>
</feature>
<feature type="region of interest" description="Disordered" evidence="10">
    <location>
        <begin position="1800"/>
        <end position="1822"/>
    </location>
</feature>
<evidence type="ECO:0000256" key="6">
    <source>
        <dbReference type="ARBA" id="ARBA00022989"/>
    </source>
</evidence>
<organism evidence="14 15">
    <name type="scientific">Hortaea werneckii</name>
    <name type="common">Black yeast</name>
    <name type="synonym">Cladosporium werneckii</name>
    <dbReference type="NCBI Taxonomy" id="91943"/>
    <lineage>
        <taxon>Eukaryota</taxon>
        <taxon>Fungi</taxon>
        <taxon>Dikarya</taxon>
        <taxon>Ascomycota</taxon>
        <taxon>Pezizomycotina</taxon>
        <taxon>Dothideomycetes</taxon>
        <taxon>Dothideomycetidae</taxon>
        <taxon>Mycosphaerellales</taxon>
        <taxon>Teratosphaeriaceae</taxon>
        <taxon>Hortaea</taxon>
    </lineage>
</organism>
<comment type="similarity">
    <text evidence="2">Belongs to the major facilitator superfamily.</text>
</comment>
<keyword evidence="7" id="KW-0408">Iron</keyword>
<feature type="region of interest" description="Disordered" evidence="10">
    <location>
        <begin position="978"/>
        <end position="1020"/>
    </location>
</feature>
<keyword evidence="6 11" id="KW-1133">Transmembrane helix</keyword>
<evidence type="ECO:0000256" key="3">
    <source>
        <dbReference type="ARBA" id="ARBA00022448"/>
    </source>
</evidence>
<evidence type="ECO:0000256" key="7">
    <source>
        <dbReference type="ARBA" id="ARBA00023004"/>
    </source>
</evidence>
<dbReference type="Pfam" id="PF07690">
    <property type="entry name" value="MFS_1"/>
    <property type="match status" value="1"/>
</dbReference>
<accession>A0A3M7BPN7</accession>
<evidence type="ECO:0000256" key="12">
    <source>
        <dbReference type="SAM" id="SignalP"/>
    </source>
</evidence>
<dbReference type="PANTHER" id="PTHR31014">
    <property type="entry name" value="MITOCHONDRIAL TRANSLATION SYSTEM COMPONENT PET127-RELATED"/>
    <property type="match status" value="1"/>
</dbReference>
<feature type="region of interest" description="Disordered" evidence="10">
    <location>
        <begin position="1677"/>
        <end position="1728"/>
    </location>
</feature>